<dbReference type="SUPFAM" id="SSF52540">
    <property type="entry name" value="P-loop containing nucleoside triphosphate hydrolases"/>
    <property type="match status" value="1"/>
</dbReference>
<organism evidence="1 2">
    <name type="scientific">Zarconia navalis LEGE 11467</name>
    <dbReference type="NCBI Taxonomy" id="1828826"/>
    <lineage>
        <taxon>Bacteria</taxon>
        <taxon>Bacillati</taxon>
        <taxon>Cyanobacteriota</taxon>
        <taxon>Cyanophyceae</taxon>
        <taxon>Oscillatoriophycideae</taxon>
        <taxon>Oscillatoriales</taxon>
        <taxon>Oscillatoriales incertae sedis</taxon>
        <taxon>Zarconia</taxon>
        <taxon>Zarconia navalis</taxon>
    </lineage>
</organism>
<keyword evidence="2" id="KW-1185">Reference proteome</keyword>
<dbReference type="AlphaFoldDB" id="A0A928Z799"/>
<name>A0A928Z799_9CYAN</name>
<dbReference type="EMBL" id="JADEXN010000166">
    <property type="protein sequence ID" value="MBE9041227.1"/>
    <property type="molecule type" value="Genomic_DNA"/>
</dbReference>
<dbReference type="InterPro" id="IPR027417">
    <property type="entry name" value="P-loop_NTPase"/>
</dbReference>
<dbReference type="SUPFAM" id="SSF46894">
    <property type="entry name" value="C-terminal effector domain of the bipartite response regulators"/>
    <property type="match status" value="1"/>
</dbReference>
<proteinExistence type="predicted"/>
<protein>
    <submittedName>
        <fullName evidence="1">AAA-like domain-containing protein</fullName>
    </submittedName>
</protein>
<comment type="caution">
    <text evidence="1">The sequence shown here is derived from an EMBL/GenBank/DDBJ whole genome shotgun (WGS) entry which is preliminary data.</text>
</comment>
<dbReference type="Proteomes" id="UP000621799">
    <property type="component" value="Unassembled WGS sequence"/>
</dbReference>
<dbReference type="RefSeq" id="WP_264321449.1">
    <property type="nucleotide sequence ID" value="NZ_JADEXN010000166.1"/>
</dbReference>
<evidence type="ECO:0000313" key="1">
    <source>
        <dbReference type="EMBL" id="MBE9041227.1"/>
    </source>
</evidence>
<dbReference type="GO" id="GO:0006355">
    <property type="term" value="P:regulation of DNA-templated transcription"/>
    <property type="evidence" value="ECO:0007669"/>
    <property type="project" value="InterPro"/>
</dbReference>
<accession>A0A928Z799</accession>
<sequence>MDKIEFAIAFDRLQRSPKRQQVLFKLLHGETDAAIAESLKIEAGTVRKQISAICQTFGLSAAKGRRRSKRSDLIALFARYRPELLGKPIDTQRQGSLASRRYVTRPPIEAQCHQAICEPQAFLRIRGPSQIGKTWLLGRILDGAAKQGYHTVRLNLLLADREIFVNLDRFLRWFCASIGKLLLGNHQVEEYWDRCLGSNASCTAYFEEYLLANIDVPLVLGLDNVERLFAYPEIASDFLNLLQAWHEENQRSDRPARLRLVVSHSYEFYPLFSPTLSFDFDIGTPVDLPEFDLQQVWELVRRNGFDWQRSQIEQLMATLGGHPGLLQLALSNLTASPHLELDRLLQTAAGEGGLFGNYLCKYWLSLQEYPELARGMDVVANTSKPVQLPLDIARQLVRMGLVRWQGNAVEPCCELYRQYFRDRL</sequence>
<reference evidence="1" key="1">
    <citation type="submission" date="2020-10" db="EMBL/GenBank/DDBJ databases">
        <authorList>
            <person name="Castelo-Branco R."/>
            <person name="Eusebio N."/>
            <person name="Adriana R."/>
            <person name="Vieira A."/>
            <person name="Brugerolle De Fraissinette N."/>
            <person name="Rezende De Castro R."/>
            <person name="Schneider M.P."/>
            <person name="Vasconcelos V."/>
            <person name="Leao P.N."/>
        </authorList>
    </citation>
    <scope>NUCLEOTIDE SEQUENCE</scope>
    <source>
        <strain evidence="1">LEGE 11467</strain>
    </source>
</reference>
<gene>
    <name evidence="1" type="ORF">IQ235_10595</name>
</gene>
<evidence type="ECO:0000313" key="2">
    <source>
        <dbReference type="Proteomes" id="UP000621799"/>
    </source>
</evidence>
<dbReference type="Gene3D" id="1.10.10.10">
    <property type="entry name" value="Winged helix-like DNA-binding domain superfamily/Winged helix DNA-binding domain"/>
    <property type="match status" value="1"/>
</dbReference>
<dbReference type="InterPro" id="IPR016032">
    <property type="entry name" value="Sig_transdc_resp-reg_C-effctor"/>
</dbReference>
<dbReference type="GO" id="GO:0003677">
    <property type="term" value="F:DNA binding"/>
    <property type="evidence" value="ECO:0007669"/>
    <property type="project" value="InterPro"/>
</dbReference>
<dbReference type="InterPro" id="IPR036388">
    <property type="entry name" value="WH-like_DNA-bd_sf"/>
</dbReference>
<dbReference type="Pfam" id="PF14516">
    <property type="entry name" value="AAA_35"/>
    <property type="match status" value="1"/>
</dbReference>